<evidence type="ECO:0000313" key="1">
    <source>
        <dbReference type="EMBL" id="KJF60455.1"/>
    </source>
</evidence>
<proteinExistence type="predicted"/>
<gene>
    <name evidence="1" type="ORF">CIMG_11607</name>
</gene>
<dbReference type="InParanoid" id="A0A0D8JSY0"/>
<name>A0A0D8JSY0_COCIM</name>
<reference evidence="2" key="1">
    <citation type="journal article" date="2009" name="Genome Res.">
        <title>Comparative genomic analyses of the human fungal pathogens Coccidioides and their relatives.</title>
        <authorList>
            <person name="Sharpton T.J."/>
            <person name="Stajich J.E."/>
            <person name="Rounsley S.D."/>
            <person name="Gardner M.J."/>
            <person name="Wortman J.R."/>
            <person name="Jordar V.S."/>
            <person name="Maiti R."/>
            <person name="Kodira C.D."/>
            <person name="Neafsey D.E."/>
            <person name="Zeng Q."/>
            <person name="Hung C.-Y."/>
            <person name="McMahan C."/>
            <person name="Muszewska A."/>
            <person name="Grynberg M."/>
            <person name="Mandel M.A."/>
            <person name="Kellner E.M."/>
            <person name="Barker B.M."/>
            <person name="Galgiani J.N."/>
            <person name="Orbach M.J."/>
            <person name="Kirkland T.N."/>
            <person name="Cole G.T."/>
            <person name="Henn M.R."/>
            <person name="Birren B.W."/>
            <person name="Taylor J.W."/>
        </authorList>
    </citation>
    <scope>NUCLEOTIDE SEQUENCE [LARGE SCALE GENOMIC DNA]</scope>
    <source>
        <strain evidence="2">RS</strain>
    </source>
</reference>
<reference evidence="2" key="2">
    <citation type="journal article" date="2010" name="Genome Res.">
        <title>Population genomic sequencing of Coccidioides fungi reveals recent hybridization and transposon control.</title>
        <authorList>
            <person name="Neafsey D.E."/>
            <person name="Barker B.M."/>
            <person name="Sharpton T.J."/>
            <person name="Stajich J.E."/>
            <person name="Park D.J."/>
            <person name="Whiston E."/>
            <person name="Hung C.-Y."/>
            <person name="McMahan C."/>
            <person name="White J."/>
            <person name="Sykes S."/>
            <person name="Heiman D."/>
            <person name="Young S."/>
            <person name="Zeng Q."/>
            <person name="Abouelleil A."/>
            <person name="Aftuck L."/>
            <person name="Bessette D."/>
            <person name="Brown A."/>
            <person name="FitzGerald M."/>
            <person name="Lui A."/>
            <person name="Macdonald J.P."/>
            <person name="Priest M."/>
            <person name="Orbach M.J."/>
            <person name="Galgiani J.N."/>
            <person name="Kirkland T.N."/>
            <person name="Cole G.T."/>
            <person name="Birren B.W."/>
            <person name="Henn M.R."/>
            <person name="Taylor J.W."/>
            <person name="Rounsley S.D."/>
        </authorList>
    </citation>
    <scope>GENOME REANNOTATION</scope>
    <source>
        <strain evidence="2">RS</strain>
    </source>
</reference>
<accession>A0A0D8JSY0</accession>
<dbReference type="GeneID" id="24163790"/>
<sequence>MICGGSRVESEHQYFLDFEDKSAGDAAGSCRKADVVAGRDLVAFQKGDGACSIESWGRERSADLHESSHSIIPRIFGYSDESSEATILE</sequence>
<dbReference type="KEGG" id="cim:CIMG_11607"/>
<dbReference type="Proteomes" id="UP000001261">
    <property type="component" value="Unassembled WGS sequence"/>
</dbReference>
<dbReference type="VEuPathDB" id="FungiDB:CIMG_11607"/>
<organism evidence="1 2">
    <name type="scientific">Coccidioides immitis (strain RS)</name>
    <name type="common">Valley fever fungus</name>
    <dbReference type="NCBI Taxonomy" id="246410"/>
    <lineage>
        <taxon>Eukaryota</taxon>
        <taxon>Fungi</taxon>
        <taxon>Dikarya</taxon>
        <taxon>Ascomycota</taxon>
        <taxon>Pezizomycotina</taxon>
        <taxon>Eurotiomycetes</taxon>
        <taxon>Eurotiomycetidae</taxon>
        <taxon>Onygenales</taxon>
        <taxon>Onygenaceae</taxon>
        <taxon>Coccidioides</taxon>
    </lineage>
</organism>
<dbReference type="AlphaFoldDB" id="A0A0D8JSY0"/>
<evidence type="ECO:0000313" key="2">
    <source>
        <dbReference type="Proteomes" id="UP000001261"/>
    </source>
</evidence>
<dbReference type="EMBL" id="GG704912">
    <property type="protein sequence ID" value="KJF60455.1"/>
    <property type="molecule type" value="Genomic_DNA"/>
</dbReference>
<keyword evidence="2" id="KW-1185">Reference proteome</keyword>
<protein>
    <submittedName>
        <fullName evidence="1">Uncharacterized protein</fullName>
    </submittedName>
</protein>
<dbReference type="RefSeq" id="XP_012214038.1">
    <property type="nucleotide sequence ID" value="XM_012358615.1"/>
</dbReference>